<name>A0A6J5RY16_9CAUD</name>
<evidence type="ECO:0008006" key="2">
    <source>
        <dbReference type="Google" id="ProtNLM"/>
    </source>
</evidence>
<sequence length="106" mass="11978">MGFRPLQRGSWLRSSPKATYTDSDGIEHAFYDLAKLPSIGLRDDDLLHVVTANDRIDRLAFAAYGDPRLWWVIAQANDFESAWTGLKPGATIRLPSARYVRETLAR</sequence>
<dbReference type="EMBL" id="LR797331">
    <property type="protein sequence ID" value="CAB4203537.1"/>
    <property type="molecule type" value="Genomic_DNA"/>
</dbReference>
<proteinExistence type="predicted"/>
<evidence type="ECO:0000313" key="1">
    <source>
        <dbReference type="EMBL" id="CAB4203537.1"/>
    </source>
</evidence>
<organism evidence="1">
    <name type="scientific">uncultured Caudovirales phage</name>
    <dbReference type="NCBI Taxonomy" id="2100421"/>
    <lineage>
        <taxon>Viruses</taxon>
        <taxon>Duplodnaviria</taxon>
        <taxon>Heunggongvirae</taxon>
        <taxon>Uroviricota</taxon>
        <taxon>Caudoviricetes</taxon>
        <taxon>Peduoviridae</taxon>
        <taxon>Maltschvirus</taxon>
        <taxon>Maltschvirus maltsch</taxon>
    </lineage>
</organism>
<protein>
    <recommendedName>
        <fullName evidence="2">LysM domain-containing protein</fullName>
    </recommendedName>
</protein>
<accession>A0A6J5RY16</accession>
<gene>
    <name evidence="1" type="ORF">UFOVP1382_150</name>
</gene>
<reference evidence="1" key="1">
    <citation type="submission" date="2020-05" db="EMBL/GenBank/DDBJ databases">
        <authorList>
            <person name="Chiriac C."/>
            <person name="Salcher M."/>
            <person name="Ghai R."/>
            <person name="Kavagutti S V."/>
        </authorList>
    </citation>
    <scope>NUCLEOTIDE SEQUENCE</scope>
</reference>